<evidence type="ECO:0000256" key="1">
    <source>
        <dbReference type="ARBA" id="ARBA00023122"/>
    </source>
</evidence>
<dbReference type="InterPro" id="IPR046342">
    <property type="entry name" value="CBS_dom_sf"/>
</dbReference>
<dbReference type="RefSeq" id="WP_227228642.1">
    <property type="nucleotide sequence ID" value="NZ_JAJCVJ010000001.1"/>
</dbReference>
<evidence type="ECO:0000313" key="5">
    <source>
        <dbReference type="EMBL" id="MFC5365994.1"/>
    </source>
</evidence>
<reference evidence="5 6" key="1">
    <citation type="journal article" date="2019" name="Int. J. Syst. Evol. Microbiol.">
        <title>The Global Catalogue of Microorganisms (GCM) 10K type strain sequencing project: providing services to taxonomists for standard genome sequencing and annotation.</title>
        <authorList>
            <consortium name="The Broad Institute Genomics Platform"/>
            <consortium name="The Broad Institute Genome Sequencing Center for Infectious Disease"/>
            <person name="Wu L."/>
            <person name="Ma J."/>
        </authorList>
    </citation>
    <scope>NUCLEOTIDE SEQUENCE [LARGE SCALE GENOMIC DNA]</scope>
    <source>
        <strain evidence="5 6">CGMCC 1.12237</strain>
    </source>
</reference>
<keyword evidence="6" id="KW-1185">Reference proteome</keyword>
<organism evidence="5 6">
    <name type="scientific">Salinirubrum litoreum</name>
    <dbReference type="NCBI Taxonomy" id="1126234"/>
    <lineage>
        <taxon>Archaea</taxon>
        <taxon>Methanobacteriati</taxon>
        <taxon>Methanobacteriota</taxon>
        <taxon>Stenosarchaea group</taxon>
        <taxon>Halobacteria</taxon>
        <taxon>Halobacteriales</taxon>
        <taxon>Haloferacaceae</taxon>
        <taxon>Salinirubrum</taxon>
    </lineage>
</organism>
<feature type="domain" description="CBS" evidence="4">
    <location>
        <begin position="118"/>
        <end position="176"/>
    </location>
</feature>
<comment type="caution">
    <text evidence="5">The sequence shown here is derived from an EMBL/GenBank/DDBJ whole genome shotgun (WGS) entry which is preliminary data.</text>
</comment>
<dbReference type="SUPFAM" id="SSF54631">
    <property type="entry name" value="CBS-domain pair"/>
    <property type="match status" value="1"/>
</dbReference>
<sequence length="188" mass="20523">MAPTGDSPAPGGRTAGDVMTREVETVAPDDDVSDVLGRLARADFDGFPVVDDEHRVVGIVTQRDLVGLFQTEDRTLWIPIGFPPFMETLTYAVDVSWDELDLGVDLLRNAGRPISEVMSSPVVTVGTDAALDEMLALLTDAERDINRLPVVDDDERLVGIVARQDLLRALREEREAGRGETDDPVDHS</sequence>
<protein>
    <submittedName>
        <fullName evidence="5">HPP family protein</fullName>
    </submittedName>
</protein>
<dbReference type="AlphaFoldDB" id="A0ABD5R7R4"/>
<keyword evidence="1 2" id="KW-0129">CBS domain</keyword>
<evidence type="ECO:0000313" key="6">
    <source>
        <dbReference type="Proteomes" id="UP001596201"/>
    </source>
</evidence>
<dbReference type="Gene3D" id="3.10.580.10">
    <property type="entry name" value="CBS-domain"/>
    <property type="match status" value="2"/>
</dbReference>
<accession>A0ABD5R7R4</accession>
<dbReference type="Pfam" id="PF00571">
    <property type="entry name" value="CBS"/>
    <property type="match status" value="2"/>
</dbReference>
<evidence type="ECO:0000256" key="2">
    <source>
        <dbReference type="PROSITE-ProRule" id="PRU00703"/>
    </source>
</evidence>
<dbReference type="InterPro" id="IPR051257">
    <property type="entry name" value="Diverse_CBS-Domain"/>
</dbReference>
<dbReference type="InterPro" id="IPR000644">
    <property type="entry name" value="CBS_dom"/>
</dbReference>
<dbReference type="PROSITE" id="PS51371">
    <property type="entry name" value="CBS"/>
    <property type="match status" value="2"/>
</dbReference>
<dbReference type="PANTHER" id="PTHR43080:SF26">
    <property type="entry name" value="REGULATORY PROTEIN"/>
    <property type="match status" value="1"/>
</dbReference>
<proteinExistence type="predicted"/>
<feature type="domain" description="CBS" evidence="4">
    <location>
        <begin position="19"/>
        <end position="76"/>
    </location>
</feature>
<evidence type="ECO:0000256" key="3">
    <source>
        <dbReference type="SAM" id="MobiDB-lite"/>
    </source>
</evidence>
<evidence type="ECO:0000259" key="4">
    <source>
        <dbReference type="PROSITE" id="PS51371"/>
    </source>
</evidence>
<dbReference type="EMBL" id="JBHSKX010000001">
    <property type="protein sequence ID" value="MFC5365994.1"/>
    <property type="molecule type" value="Genomic_DNA"/>
</dbReference>
<feature type="region of interest" description="Disordered" evidence="3">
    <location>
        <begin position="1"/>
        <end position="20"/>
    </location>
</feature>
<dbReference type="Proteomes" id="UP001596201">
    <property type="component" value="Unassembled WGS sequence"/>
</dbReference>
<name>A0ABD5R7R4_9EURY</name>
<dbReference type="SMART" id="SM00116">
    <property type="entry name" value="CBS"/>
    <property type="match status" value="2"/>
</dbReference>
<gene>
    <name evidence="5" type="ORF">ACFPJ5_03525</name>
</gene>
<dbReference type="PANTHER" id="PTHR43080">
    <property type="entry name" value="CBS DOMAIN-CONTAINING PROTEIN CBSX3, MITOCHONDRIAL"/>
    <property type="match status" value="1"/>
</dbReference>